<dbReference type="EMBL" id="BOOZ01000021">
    <property type="protein sequence ID" value="GIJ10445.1"/>
    <property type="molecule type" value="Genomic_DNA"/>
</dbReference>
<dbReference type="InterPro" id="IPR040509">
    <property type="entry name" value="CdiI_C"/>
</dbReference>
<comment type="caution">
    <text evidence="2">The sequence shown here is derived from an EMBL/GenBank/DDBJ whole genome shotgun (WGS) entry which is preliminary data.</text>
</comment>
<gene>
    <name evidence="2" type="ORF">Van01_36590</name>
</gene>
<reference evidence="2 3" key="1">
    <citation type="submission" date="2021-01" db="EMBL/GenBank/DDBJ databases">
        <title>Whole genome shotgun sequence of Verrucosispora andamanensis NBRC 109075.</title>
        <authorList>
            <person name="Komaki H."/>
            <person name="Tamura T."/>
        </authorList>
    </citation>
    <scope>NUCLEOTIDE SEQUENCE [LARGE SCALE GENOMIC DNA]</scope>
    <source>
        <strain evidence="2 3">NBRC 109075</strain>
    </source>
</reference>
<sequence>MFRIELSGPGGRALDPSVSVGKISAGDLDETFEMPTQFWSEASYRASWRRELQRILDGADRAVLLTLVVDPRSANWLRGYALYRLDSEIRIQERLFFLSELGHEFDLANPSRSVPAHASVTDDGLRISEWTVTIAELRGFFEDECNGSEG</sequence>
<evidence type="ECO:0000259" key="1">
    <source>
        <dbReference type="Pfam" id="PF18228"/>
    </source>
</evidence>
<evidence type="ECO:0000313" key="2">
    <source>
        <dbReference type="EMBL" id="GIJ10445.1"/>
    </source>
</evidence>
<dbReference type="InterPro" id="IPR053755">
    <property type="entry name" value="CDI_immunity_sf"/>
</dbReference>
<evidence type="ECO:0000313" key="3">
    <source>
        <dbReference type="Proteomes" id="UP000647017"/>
    </source>
</evidence>
<feature type="domain" description="CdiI C-terminal" evidence="1">
    <location>
        <begin position="34"/>
        <end position="140"/>
    </location>
</feature>
<keyword evidence="3" id="KW-1185">Reference proteome</keyword>
<dbReference type="Gene3D" id="3.30.2450.20">
    <property type="match status" value="1"/>
</dbReference>
<proteinExistence type="predicted"/>
<accession>A0ABQ4HXV0</accession>
<protein>
    <recommendedName>
        <fullName evidence="1">CdiI C-terminal domain-containing protein</fullName>
    </recommendedName>
</protein>
<dbReference type="CDD" id="cd20699">
    <property type="entry name" value="CdiI_ECL-like"/>
    <property type="match status" value="1"/>
</dbReference>
<dbReference type="Proteomes" id="UP000647017">
    <property type="component" value="Unassembled WGS sequence"/>
</dbReference>
<name>A0ABQ4HXV0_9ACTN</name>
<dbReference type="RefSeq" id="WP_204008657.1">
    <property type="nucleotide sequence ID" value="NZ_BOOZ01000021.1"/>
</dbReference>
<dbReference type="Pfam" id="PF18228">
    <property type="entry name" value="CdiI_N"/>
    <property type="match status" value="1"/>
</dbReference>
<organism evidence="2 3">
    <name type="scientific">Micromonospora andamanensis</name>
    <dbReference type="NCBI Taxonomy" id="1287068"/>
    <lineage>
        <taxon>Bacteria</taxon>
        <taxon>Bacillati</taxon>
        <taxon>Actinomycetota</taxon>
        <taxon>Actinomycetes</taxon>
        <taxon>Micromonosporales</taxon>
        <taxon>Micromonosporaceae</taxon>
        <taxon>Micromonospora</taxon>
    </lineage>
</organism>